<keyword evidence="8" id="KW-1185">Reference proteome</keyword>
<dbReference type="GO" id="GO:0016987">
    <property type="term" value="F:sigma factor activity"/>
    <property type="evidence" value="ECO:0007669"/>
    <property type="project" value="UniProtKB-KW"/>
</dbReference>
<dbReference type="RefSeq" id="WP_094805704.1">
    <property type="nucleotide sequence ID" value="NZ_NEVT01000003.1"/>
</dbReference>
<dbReference type="InterPro" id="IPR039425">
    <property type="entry name" value="RNA_pol_sigma-70-like"/>
</dbReference>
<dbReference type="InterPro" id="IPR013325">
    <property type="entry name" value="RNA_pol_sigma_r2"/>
</dbReference>
<comment type="similarity">
    <text evidence="1">Belongs to the sigma-70 factor family. ECF subfamily.</text>
</comment>
<dbReference type="PANTHER" id="PTHR43133">
    <property type="entry name" value="RNA POLYMERASE ECF-TYPE SIGMA FACTO"/>
    <property type="match status" value="1"/>
</dbReference>
<dbReference type="InterPro" id="IPR036388">
    <property type="entry name" value="WH-like_DNA-bd_sf"/>
</dbReference>
<dbReference type="InterPro" id="IPR014284">
    <property type="entry name" value="RNA_pol_sigma-70_dom"/>
</dbReference>
<dbReference type="CDD" id="cd06171">
    <property type="entry name" value="Sigma70_r4"/>
    <property type="match status" value="1"/>
</dbReference>
<dbReference type="InterPro" id="IPR013249">
    <property type="entry name" value="RNA_pol_sigma70_r4_t2"/>
</dbReference>
<sequence>MSLTLLKPGGAVSPDVELAGRIARGDSEALCALMRRCNQTLYRTARSILRDDADAEEAVQEAYFKAYRVMASFRGDASLNTWLVRIVVNESKQRLRQRKRRLGLVPLADLGGDLPDLPEKSMYEAASGLPPEQVVLQAQTRKLLESKIDQLPDTFRMVFVLRAIEEMSVEEVADCLDIPGATVRTRYFRARALLRKALEREMADGLNSAFSFAGDRCDRIVAAVMERLGATAPHR</sequence>
<dbReference type="AlphaFoldDB" id="A0A261VXY0"/>
<protein>
    <submittedName>
        <fullName evidence="7">RNA polymerase subunit sigma</fullName>
    </submittedName>
</protein>
<evidence type="ECO:0000259" key="6">
    <source>
        <dbReference type="Pfam" id="PF08281"/>
    </source>
</evidence>
<evidence type="ECO:0000256" key="2">
    <source>
        <dbReference type="ARBA" id="ARBA00023015"/>
    </source>
</evidence>
<evidence type="ECO:0000256" key="1">
    <source>
        <dbReference type="ARBA" id="ARBA00010641"/>
    </source>
</evidence>
<dbReference type="InterPro" id="IPR007627">
    <property type="entry name" value="RNA_pol_sigma70_r2"/>
</dbReference>
<organism evidence="7 8">
    <name type="scientific">Bordetella genomosp. 2</name>
    <dbReference type="NCBI Taxonomy" id="1983456"/>
    <lineage>
        <taxon>Bacteria</taxon>
        <taxon>Pseudomonadati</taxon>
        <taxon>Pseudomonadota</taxon>
        <taxon>Betaproteobacteria</taxon>
        <taxon>Burkholderiales</taxon>
        <taxon>Alcaligenaceae</taxon>
        <taxon>Bordetella</taxon>
    </lineage>
</organism>
<dbReference type="SUPFAM" id="SSF88946">
    <property type="entry name" value="Sigma2 domain of RNA polymerase sigma factors"/>
    <property type="match status" value="1"/>
</dbReference>
<dbReference type="NCBIfam" id="TIGR02937">
    <property type="entry name" value="sigma70-ECF"/>
    <property type="match status" value="1"/>
</dbReference>
<evidence type="ECO:0000313" key="8">
    <source>
        <dbReference type="Proteomes" id="UP000215633"/>
    </source>
</evidence>
<dbReference type="GO" id="GO:0003677">
    <property type="term" value="F:DNA binding"/>
    <property type="evidence" value="ECO:0007669"/>
    <property type="project" value="InterPro"/>
</dbReference>
<dbReference type="PANTHER" id="PTHR43133:SF51">
    <property type="entry name" value="RNA POLYMERASE SIGMA FACTOR"/>
    <property type="match status" value="1"/>
</dbReference>
<gene>
    <name evidence="7" type="ORF">CAL24_03180</name>
</gene>
<evidence type="ECO:0000313" key="7">
    <source>
        <dbReference type="EMBL" id="OZI78966.1"/>
    </source>
</evidence>
<keyword evidence="2" id="KW-0805">Transcription regulation</keyword>
<reference evidence="8" key="1">
    <citation type="submission" date="2017-05" db="EMBL/GenBank/DDBJ databases">
        <title>Complete and WGS of Bordetella genogroups.</title>
        <authorList>
            <person name="Spilker T."/>
            <person name="Lipuma J."/>
        </authorList>
    </citation>
    <scope>NUCLEOTIDE SEQUENCE [LARGE SCALE GENOMIC DNA]</scope>
    <source>
        <strain evidence="8">AU8256</strain>
    </source>
</reference>
<dbReference type="NCBIfam" id="NF008888">
    <property type="entry name" value="PRK11922.1"/>
    <property type="match status" value="1"/>
</dbReference>
<dbReference type="Gene3D" id="1.10.1740.10">
    <property type="match status" value="1"/>
</dbReference>
<accession>A0A261VXY0</accession>
<dbReference type="Pfam" id="PF08281">
    <property type="entry name" value="Sigma70_r4_2"/>
    <property type="match status" value="1"/>
</dbReference>
<dbReference type="EMBL" id="NEVT01000003">
    <property type="protein sequence ID" value="OZI78966.1"/>
    <property type="molecule type" value="Genomic_DNA"/>
</dbReference>
<feature type="domain" description="RNA polymerase sigma-70 region 2" evidence="5">
    <location>
        <begin position="33"/>
        <end position="101"/>
    </location>
</feature>
<name>A0A261VXY0_9BORD</name>
<evidence type="ECO:0000256" key="3">
    <source>
        <dbReference type="ARBA" id="ARBA00023082"/>
    </source>
</evidence>
<dbReference type="Pfam" id="PF04542">
    <property type="entry name" value="Sigma70_r2"/>
    <property type="match status" value="1"/>
</dbReference>
<evidence type="ECO:0000256" key="4">
    <source>
        <dbReference type="ARBA" id="ARBA00023163"/>
    </source>
</evidence>
<dbReference type="Gene3D" id="1.10.10.10">
    <property type="entry name" value="Winged helix-like DNA-binding domain superfamily/Winged helix DNA-binding domain"/>
    <property type="match status" value="1"/>
</dbReference>
<dbReference type="SUPFAM" id="SSF88659">
    <property type="entry name" value="Sigma3 and sigma4 domains of RNA polymerase sigma factors"/>
    <property type="match status" value="1"/>
</dbReference>
<evidence type="ECO:0000259" key="5">
    <source>
        <dbReference type="Pfam" id="PF04542"/>
    </source>
</evidence>
<comment type="caution">
    <text evidence="7">The sequence shown here is derived from an EMBL/GenBank/DDBJ whole genome shotgun (WGS) entry which is preliminary data.</text>
</comment>
<keyword evidence="3" id="KW-0731">Sigma factor</keyword>
<feature type="domain" description="RNA polymerase sigma factor 70 region 4 type 2" evidence="6">
    <location>
        <begin position="143"/>
        <end position="194"/>
    </location>
</feature>
<keyword evidence="4" id="KW-0804">Transcription</keyword>
<dbReference type="GO" id="GO:0006352">
    <property type="term" value="P:DNA-templated transcription initiation"/>
    <property type="evidence" value="ECO:0007669"/>
    <property type="project" value="InterPro"/>
</dbReference>
<proteinExistence type="inferred from homology"/>
<dbReference type="Proteomes" id="UP000215633">
    <property type="component" value="Unassembled WGS sequence"/>
</dbReference>
<dbReference type="InterPro" id="IPR013324">
    <property type="entry name" value="RNA_pol_sigma_r3/r4-like"/>
</dbReference>